<accession>A0A834I6P6</accession>
<dbReference type="AlphaFoldDB" id="A0A834I6P6"/>
<proteinExistence type="predicted"/>
<evidence type="ECO:0000313" key="1">
    <source>
        <dbReference type="EMBL" id="KAF7273979.1"/>
    </source>
</evidence>
<comment type="caution">
    <text evidence="1">The sequence shown here is derived from an EMBL/GenBank/DDBJ whole genome shotgun (WGS) entry which is preliminary data.</text>
</comment>
<gene>
    <name evidence="1" type="ORF">GWI33_013333</name>
</gene>
<keyword evidence="2" id="KW-1185">Reference proteome</keyword>
<sequence>NNIGRKYGSLFGKEDKK</sequence>
<dbReference type="Proteomes" id="UP000625711">
    <property type="component" value="Unassembled WGS sequence"/>
</dbReference>
<organism evidence="1 2">
    <name type="scientific">Rhynchophorus ferrugineus</name>
    <name type="common">Red palm weevil</name>
    <name type="synonym">Curculio ferrugineus</name>
    <dbReference type="NCBI Taxonomy" id="354439"/>
    <lineage>
        <taxon>Eukaryota</taxon>
        <taxon>Metazoa</taxon>
        <taxon>Ecdysozoa</taxon>
        <taxon>Arthropoda</taxon>
        <taxon>Hexapoda</taxon>
        <taxon>Insecta</taxon>
        <taxon>Pterygota</taxon>
        <taxon>Neoptera</taxon>
        <taxon>Endopterygota</taxon>
        <taxon>Coleoptera</taxon>
        <taxon>Polyphaga</taxon>
        <taxon>Cucujiformia</taxon>
        <taxon>Curculionidae</taxon>
        <taxon>Dryophthorinae</taxon>
        <taxon>Rhynchophorus</taxon>
    </lineage>
</organism>
<name>A0A834I6P6_RHYFE</name>
<feature type="non-terminal residue" evidence="1">
    <location>
        <position position="1"/>
    </location>
</feature>
<dbReference type="EMBL" id="JAACXV010013196">
    <property type="protein sequence ID" value="KAF7273979.1"/>
    <property type="molecule type" value="Genomic_DNA"/>
</dbReference>
<reference evidence="1" key="1">
    <citation type="submission" date="2020-08" db="EMBL/GenBank/DDBJ databases">
        <title>Genome sequencing and assembly of the red palm weevil Rhynchophorus ferrugineus.</title>
        <authorList>
            <person name="Dias G.B."/>
            <person name="Bergman C.M."/>
            <person name="Manee M."/>
        </authorList>
    </citation>
    <scope>NUCLEOTIDE SEQUENCE</scope>
    <source>
        <strain evidence="1">AA-2017</strain>
        <tissue evidence="1">Whole larva</tissue>
    </source>
</reference>
<evidence type="ECO:0000313" key="2">
    <source>
        <dbReference type="Proteomes" id="UP000625711"/>
    </source>
</evidence>
<protein>
    <submittedName>
        <fullName evidence="1">Uncharacterized protein</fullName>
    </submittedName>
</protein>